<name>A0A916RMW6_9HYPH</name>
<feature type="transmembrane region" description="Helical" evidence="7">
    <location>
        <begin position="43"/>
        <end position="65"/>
    </location>
</feature>
<dbReference type="NCBIfam" id="TIGR00427">
    <property type="entry name" value="NAAT family transporter"/>
    <property type="match status" value="1"/>
</dbReference>
<evidence type="ECO:0000256" key="6">
    <source>
        <dbReference type="ARBA" id="ARBA00023136"/>
    </source>
</evidence>
<dbReference type="GO" id="GO:0005886">
    <property type="term" value="C:plasma membrane"/>
    <property type="evidence" value="ECO:0007669"/>
    <property type="project" value="UniProtKB-SubCell"/>
</dbReference>
<evidence type="ECO:0000256" key="1">
    <source>
        <dbReference type="ARBA" id="ARBA00004651"/>
    </source>
</evidence>
<dbReference type="PANTHER" id="PTHR33508:SF1">
    <property type="entry name" value="UPF0056 MEMBRANE PROTEIN YHCE"/>
    <property type="match status" value="1"/>
</dbReference>
<keyword evidence="5 7" id="KW-1133">Transmembrane helix</keyword>
<dbReference type="RefSeq" id="WP_188720072.1">
    <property type="nucleotide sequence ID" value="NZ_BMIF01000003.1"/>
</dbReference>
<evidence type="ECO:0000256" key="5">
    <source>
        <dbReference type="ARBA" id="ARBA00022989"/>
    </source>
</evidence>
<feature type="transmembrane region" description="Helical" evidence="7">
    <location>
        <begin position="181"/>
        <end position="199"/>
    </location>
</feature>
<reference evidence="8" key="1">
    <citation type="journal article" date="2014" name="Int. J. Syst. Evol. Microbiol.">
        <title>Complete genome sequence of Corynebacterium casei LMG S-19264T (=DSM 44701T), isolated from a smear-ripened cheese.</title>
        <authorList>
            <consortium name="US DOE Joint Genome Institute (JGI-PGF)"/>
            <person name="Walter F."/>
            <person name="Albersmeier A."/>
            <person name="Kalinowski J."/>
            <person name="Ruckert C."/>
        </authorList>
    </citation>
    <scope>NUCLEOTIDE SEQUENCE</scope>
    <source>
        <strain evidence="8">CGMCC 1.15320</strain>
    </source>
</reference>
<feature type="transmembrane region" description="Helical" evidence="7">
    <location>
        <begin position="12"/>
        <end position="31"/>
    </location>
</feature>
<keyword evidence="9" id="KW-1185">Reference proteome</keyword>
<evidence type="ECO:0000256" key="4">
    <source>
        <dbReference type="ARBA" id="ARBA00022692"/>
    </source>
</evidence>
<reference evidence="8" key="2">
    <citation type="submission" date="2020-09" db="EMBL/GenBank/DDBJ databases">
        <authorList>
            <person name="Sun Q."/>
            <person name="Zhou Y."/>
        </authorList>
    </citation>
    <scope>NUCLEOTIDE SEQUENCE</scope>
    <source>
        <strain evidence="8">CGMCC 1.15320</strain>
    </source>
</reference>
<protein>
    <recommendedName>
        <fullName evidence="7">UPF0056 membrane protein</fullName>
    </recommendedName>
</protein>
<feature type="transmembrane region" description="Helical" evidence="7">
    <location>
        <begin position="71"/>
        <end position="93"/>
    </location>
</feature>
<dbReference type="Pfam" id="PF01914">
    <property type="entry name" value="MarC"/>
    <property type="match status" value="1"/>
</dbReference>
<keyword evidence="4 7" id="KW-0812">Transmembrane</keyword>
<keyword evidence="6 7" id="KW-0472">Membrane</keyword>
<evidence type="ECO:0000313" key="9">
    <source>
        <dbReference type="Proteomes" id="UP000636264"/>
    </source>
</evidence>
<feature type="transmembrane region" description="Helical" evidence="7">
    <location>
        <begin position="150"/>
        <end position="169"/>
    </location>
</feature>
<evidence type="ECO:0000313" key="8">
    <source>
        <dbReference type="EMBL" id="GGA59967.1"/>
    </source>
</evidence>
<accession>A0A916RMW6</accession>
<proteinExistence type="inferred from homology"/>
<dbReference type="InterPro" id="IPR002771">
    <property type="entry name" value="Multi_antbiot-R_MarC"/>
</dbReference>
<feature type="transmembrane region" description="Helical" evidence="7">
    <location>
        <begin position="113"/>
        <end position="135"/>
    </location>
</feature>
<comment type="similarity">
    <text evidence="2 7">Belongs to the UPF0056 (MarC) family.</text>
</comment>
<evidence type="ECO:0000256" key="2">
    <source>
        <dbReference type="ARBA" id="ARBA00009784"/>
    </source>
</evidence>
<comment type="caution">
    <text evidence="8">The sequence shown here is derived from an EMBL/GenBank/DDBJ whole genome shotgun (WGS) entry which is preliminary data.</text>
</comment>
<organism evidence="8 9">
    <name type="scientific">Nitratireductor aestuarii</name>
    <dbReference type="NCBI Taxonomy" id="1735103"/>
    <lineage>
        <taxon>Bacteria</taxon>
        <taxon>Pseudomonadati</taxon>
        <taxon>Pseudomonadota</taxon>
        <taxon>Alphaproteobacteria</taxon>
        <taxon>Hyphomicrobiales</taxon>
        <taxon>Phyllobacteriaceae</taxon>
        <taxon>Nitratireductor</taxon>
    </lineage>
</organism>
<gene>
    <name evidence="8" type="primary">ychE</name>
    <name evidence="8" type="ORF">GCM10011385_12120</name>
</gene>
<evidence type="ECO:0000256" key="7">
    <source>
        <dbReference type="RuleBase" id="RU362048"/>
    </source>
</evidence>
<keyword evidence="3" id="KW-1003">Cell membrane</keyword>
<dbReference type="PANTHER" id="PTHR33508">
    <property type="entry name" value="UPF0056 MEMBRANE PROTEIN YHCE"/>
    <property type="match status" value="1"/>
</dbReference>
<dbReference type="Proteomes" id="UP000636264">
    <property type="component" value="Unassembled WGS sequence"/>
</dbReference>
<dbReference type="AlphaFoldDB" id="A0A916RMW6"/>
<evidence type="ECO:0000256" key="3">
    <source>
        <dbReference type="ARBA" id="ARBA00022475"/>
    </source>
</evidence>
<sequence>MLVDQTLLLTQFMTLLAVLDPISHTTLFLTVTGDLDKAGRRKAALIAIPVAFIVLVVFAIVGQFILQAMNISLLSFQIAGGIIMLIFSLMMVLGQGGGHSKNPDVEGETPESLGVYPIAVPIIAGPGSMLAMVILMDNNRLSFFEQMETVAMLGLNLLIMLGLFLAGDLVSRIIGKHGANVLRRVMGILLAALSINLIAEALTKWLGLPPI</sequence>
<comment type="subcellular location">
    <subcellularLocation>
        <location evidence="1 7">Cell membrane</location>
        <topology evidence="1 7">Multi-pass membrane protein</topology>
    </subcellularLocation>
</comment>
<dbReference type="EMBL" id="BMIF01000003">
    <property type="protein sequence ID" value="GGA59967.1"/>
    <property type="molecule type" value="Genomic_DNA"/>
</dbReference>